<sequence length="106" mass="11813">MVLDKGASNDWTDNRSYGPSAQDNGKVLGTVPQWHDITEDYLAECDDTSTADTLDASTDEHNSEVICDSTKYCSNREEDEREDEELLAAEVLGDGSDDRLEYCARE</sequence>
<feature type="region of interest" description="Disordered" evidence="1">
    <location>
        <begin position="1"/>
        <end position="28"/>
    </location>
</feature>
<evidence type="ECO:0000313" key="3">
    <source>
        <dbReference type="Proteomes" id="UP001521785"/>
    </source>
</evidence>
<dbReference type="EMBL" id="JAKJXO020000011">
    <property type="protein sequence ID" value="KAL1598941.1"/>
    <property type="molecule type" value="Genomic_DNA"/>
</dbReference>
<feature type="compositionally biased region" description="Polar residues" evidence="1">
    <location>
        <begin position="9"/>
        <end position="23"/>
    </location>
</feature>
<dbReference type="Proteomes" id="UP001521785">
    <property type="component" value="Unassembled WGS sequence"/>
</dbReference>
<gene>
    <name evidence="2" type="ORF">SLS60_008086</name>
</gene>
<keyword evidence="3" id="KW-1185">Reference proteome</keyword>
<accession>A0ABR3R3E1</accession>
<evidence type="ECO:0000313" key="2">
    <source>
        <dbReference type="EMBL" id="KAL1598941.1"/>
    </source>
</evidence>
<proteinExistence type="predicted"/>
<name>A0ABR3R3E1_9PLEO</name>
<evidence type="ECO:0000256" key="1">
    <source>
        <dbReference type="SAM" id="MobiDB-lite"/>
    </source>
</evidence>
<protein>
    <submittedName>
        <fullName evidence="2">Uncharacterized protein</fullName>
    </submittedName>
</protein>
<organism evidence="2 3">
    <name type="scientific">Paraconiothyrium brasiliense</name>
    <dbReference type="NCBI Taxonomy" id="300254"/>
    <lineage>
        <taxon>Eukaryota</taxon>
        <taxon>Fungi</taxon>
        <taxon>Dikarya</taxon>
        <taxon>Ascomycota</taxon>
        <taxon>Pezizomycotina</taxon>
        <taxon>Dothideomycetes</taxon>
        <taxon>Pleosporomycetidae</taxon>
        <taxon>Pleosporales</taxon>
        <taxon>Massarineae</taxon>
        <taxon>Didymosphaeriaceae</taxon>
        <taxon>Paraconiothyrium</taxon>
    </lineage>
</organism>
<reference evidence="2 3" key="1">
    <citation type="submission" date="2024-02" db="EMBL/GenBank/DDBJ databases">
        <title>De novo assembly and annotation of 12 fungi associated with fruit tree decline syndrome in Ontario, Canada.</title>
        <authorList>
            <person name="Sulman M."/>
            <person name="Ellouze W."/>
            <person name="Ilyukhin E."/>
        </authorList>
    </citation>
    <scope>NUCLEOTIDE SEQUENCE [LARGE SCALE GENOMIC DNA]</scope>
    <source>
        <strain evidence="2 3">M42-189</strain>
    </source>
</reference>
<comment type="caution">
    <text evidence="2">The sequence shown here is derived from an EMBL/GenBank/DDBJ whole genome shotgun (WGS) entry which is preliminary data.</text>
</comment>